<dbReference type="PATRIC" id="fig|1069083.5.peg.828"/>
<dbReference type="STRING" id="1069083.GCA_000371805_00676"/>
<dbReference type="RefSeq" id="WP_004591724.1">
    <property type="nucleotide sequence ID" value="NZ_APMM01000028.1"/>
</dbReference>
<evidence type="ECO:0000313" key="2">
    <source>
        <dbReference type="Proteomes" id="UP000053695"/>
    </source>
</evidence>
<proteinExistence type="predicted"/>
<organism evidence="1 2">
    <name type="scientific">Methanocaldococcus villosus KIN24-T80</name>
    <dbReference type="NCBI Taxonomy" id="1069083"/>
    <lineage>
        <taxon>Archaea</taxon>
        <taxon>Methanobacteriati</taxon>
        <taxon>Methanobacteriota</taxon>
        <taxon>Methanomada group</taxon>
        <taxon>Methanococci</taxon>
        <taxon>Methanococcales</taxon>
        <taxon>Methanocaldococcaceae</taxon>
        <taxon>Methanocaldococcus</taxon>
    </lineage>
</organism>
<comment type="caution">
    <text evidence="1">The sequence shown here is derived from an EMBL/GenBank/DDBJ whole genome shotgun (WGS) entry which is preliminary data.</text>
</comment>
<gene>
    <name evidence="1" type="ORF">J422_04233</name>
</gene>
<evidence type="ECO:0000313" key="1">
    <source>
        <dbReference type="EMBL" id="ENN96048.1"/>
    </source>
</evidence>
<dbReference type="OrthoDB" id="65909at2157"/>
<name>N6V195_9EURY</name>
<protein>
    <submittedName>
        <fullName evidence="1">Uncharacterized protein</fullName>
    </submittedName>
</protein>
<reference evidence="1 2" key="1">
    <citation type="journal article" date="2013" name="Genome Announc.">
        <title>Draft Genome Sequence of a Highly Flagellated, Fast-Swimming Archaeon, Methanocaldococcus villosus Strain KIN24-T80 (DSM 22612).</title>
        <authorList>
            <person name="Thennarasu S."/>
            <person name="Polireddy D."/>
            <person name="Antony A."/>
            <person name="Yada M.R."/>
            <person name="Algarawi S."/>
            <person name="Sivakumar N."/>
        </authorList>
    </citation>
    <scope>NUCLEOTIDE SEQUENCE [LARGE SCALE GENOMIC DNA]</scope>
    <source>
        <strain evidence="1 2">KIN24-T80</strain>
    </source>
</reference>
<sequence length="103" mass="12082">MKLAIDGVFYVREGFDFEKVFKEILTMLKDVRILSVEYPELALIAPDGYYYRCGFMLDKPLEEKISEEEIKEIKRKIEELFKGEIIYTLTCEILGEEDEGNSL</sequence>
<dbReference type="AlphaFoldDB" id="N6V195"/>
<keyword evidence="2" id="KW-1185">Reference proteome</keyword>
<accession>N6V195</accession>
<dbReference type="EMBL" id="APMM01000028">
    <property type="protein sequence ID" value="ENN96048.1"/>
    <property type="molecule type" value="Genomic_DNA"/>
</dbReference>
<dbReference type="Proteomes" id="UP000053695">
    <property type="component" value="Unassembled WGS sequence"/>
</dbReference>